<dbReference type="GO" id="GO:0003905">
    <property type="term" value="F:alkylbase DNA N-glycosylase activity"/>
    <property type="evidence" value="ECO:0007669"/>
    <property type="project" value="InterPro"/>
</dbReference>
<evidence type="ECO:0000256" key="4">
    <source>
        <dbReference type="ARBA" id="ARBA00023204"/>
    </source>
</evidence>
<feature type="compositionally biased region" description="Low complexity" evidence="6">
    <location>
        <begin position="24"/>
        <end position="44"/>
    </location>
</feature>
<keyword evidence="3 5" id="KW-0378">Hydrolase</keyword>
<gene>
    <name evidence="7" type="ORF">Cpa01nite_33970</name>
</gene>
<dbReference type="CDD" id="cd00540">
    <property type="entry name" value="AAG"/>
    <property type="match status" value="1"/>
</dbReference>
<dbReference type="NCBIfam" id="TIGR00567">
    <property type="entry name" value="3mg"/>
    <property type="match status" value="1"/>
</dbReference>
<proteinExistence type="inferred from homology"/>
<dbReference type="GO" id="GO:0003677">
    <property type="term" value="F:DNA binding"/>
    <property type="evidence" value="ECO:0007669"/>
    <property type="project" value="InterPro"/>
</dbReference>
<accession>A0A919PCL8</accession>
<sequence length="277" mass="28541">MSQAVPDGGADDARDATPAGTGDPAVRAGAAAAGAGVPSGARVSDVARPRLPGDVPGVVPARTWFGRPVLTVAPDLLGAFVTVRSDEGDITLRITEVEAYAGEADPGSHAFRGRTARNAVMFGEPGRLYVYRHLGLHHCVNVVTGPAGAASAVLLRAGEVVDGVELARDRRLRSGVVDSDRQIARGPARLAVALGLDLSDYGADLTEPGGRVVVHRDPDAVVGVHATGPRVGVAGPGGDAATYPWRFWLSGEPTVSAFRPAYRRPASTTPRRGTTPA</sequence>
<dbReference type="GO" id="GO:0006284">
    <property type="term" value="P:base-excision repair"/>
    <property type="evidence" value="ECO:0007669"/>
    <property type="project" value="InterPro"/>
</dbReference>
<dbReference type="Pfam" id="PF02245">
    <property type="entry name" value="Pur_DNA_glyco"/>
    <property type="match status" value="1"/>
</dbReference>
<dbReference type="EMBL" id="BONO01000033">
    <property type="protein sequence ID" value="GIG38016.1"/>
    <property type="molecule type" value="Genomic_DNA"/>
</dbReference>
<dbReference type="InterPro" id="IPR011034">
    <property type="entry name" value="Formyl_transferase-like_C_sf"/>
</dbReference>
<evidence type="ECO:0000256" key="1">
    <source>
        <dbReference type="ARBA" id="ARBA00009232"/>
    </source>
</evidence>
<dbReference type="EC" id="3.2.2.-" evidence="5"/>
<evidence type="ECO:0000256" key="3">
    <source>
        <dbReference type="ARBA" id="ARBA00022801"/>
    </source>
</evidence>
<dbReference type="NCBIfam" id="NF002003">
    <property type="entry name" value="PRK00802.1-3"/>
    <property type="match status" value="1"/>
</dbReference>
<keyword evidence="8" id="KW-1185">Reference proteome</keyword>
<evidence type="ECO:0000256" key="2">
    <source>
        <dbReference type="ARBA" id="ARBA00022763"/>
    </source>
</evidence>
<protein>
    <recommendedName>
        <fullName evidence="5">Putative 3-methyladenine DNA glycosylase</fullName>
        <ecNumber evidence="5">3.2.2.-</ecNumber>
    </recommendedName>
</protein>
<evidence type="ECO:0000256" key="6">
    <source>
        <dbReference type="SAM" id="MobiDB-lite"/>
    </source>
</evidence>
<organism evidence="7 8">
    <name type="scientific">Cellulomonas pakistanensis</name>
    <dbReference type="NCBI Taxonomy" id="992287"/>
    <lineage>
        <taxon>Bacteria</taxon>
        <taxon>Bacillati</taxon>
        <taxon>Actinomycetota</taxon>
        <taxon>Actinomycetes</taxon>
        <taxon>Micrococcales</taxon>
        <taxon>Cellulomonadaceae</taxon>
        <taxon>Cellulomonas</taxon>
    </lineage>
</organism>
<dbReference type="InterPro" id="IPR036995">
    <property type="entry name" value="MPG_sf"/>
</dbReference>
<evidence type="ECO:0000313" key="8">
    <source>
        <dbReference type="Proteomes" id="UP000642125"/>
    </source>
</evidence>
<keyword evidence="2 5" id="KW-0227">DNA damage</keyword>
<dbReference type="Proteomes" id="UP000642125">
    <property type="component" value="Unassembled WGS sequence"/>
</dbReference>
<dbReference type="HAMAP" id="MF_00527">
    <property type="entry name" value="3MGH"/>
    <property type="match status" value="1"/>
</dbReference>
<reference evidence="7" key="1">
    <citation type="submission" date="2021-01" db="EMBL/GenBank/DDBJ databases">
        <title>Whole genome shotgun sequence of Cellulomonas pakistanensis NBRC 110800.</title>
        <authorList>
            <person name="Komaki H."/>
            <person name="Tamura T."/>
        </authorList>
    </citation>
    <scope>NUCLEOTIDE SEQUENCE</scope>
    <source>
        <strain evidence="7">NBRC 110800</strain>
    </source>
</reference>
<feature type="region of interest" description="Disordered" evidence="6">
    <location>
        <begin position="1"/>
        <end position="51"/>
    </location>
</feature>
<dbReference type="SUPFAM" id="SSF50486">
    <property type="entry name" value="FMT C-terminal domain-like"/>
    <property type="match status" value="1"/>
</dbReference>
<dbReference type="AlphaFoldDB" id="A0A919PCL8"/>
<dbReference type="PANTHER" id="PTHR10429">
    <property type="entry name" value="DNA-3-METHYLADENINE GLYCOSYLASE"/>
    <property type="match status" value="1"/>
</dbReference>
<evidence type="ECO:0000256" key="5">
    <source>
        <dbReference type="HAMAP-Rule" id="MF_00527"/>
    </source>
</evidence>
<name>A0A919PCL8_9CELL</name>
<dbReference type="Gene3D" id="3.10.300.10">
    <property type="entry name" value="Methylpurine-DNA glycosylase (MPG)"/>
    <property type="match status" value="1"/>
</dbReference>
<evidence type="ECO:0000313" key="7">
    <source>
        <dbReference type="EMBL" id="GIG38016.1"/>
    </source>
</evidence>
<dbReference type="InterPro" id="IPR003180">
    <property type="entry name" value="MPG"/>
</dbReference>
<dbReference type="PANTHER" id="PTHR10429:SF0">
    <property type="entry name" value="DNA-3-METHYLADENINE GLYCOSYLASE"/>
    <property type="match status" value="1"/>
</dbReference>
<keyword evidence="4 5" id="KW-0234">DNA repair</keyword>
<comment type="similarity">
    <text evidence="1 5">Belongs to the DNA glycosylase MPG family.</text>
</comment>
<comment type="caution">
    <text evidence="7">The sequence shown here is derived from an EMBL/GenBank/DDBJ whole genome shotgun (WGS) entry which is preliminary data.</text>
</comment>